<evidence type="ECO:0000256" key="2">
    <source>
        <dbReference type="ARBA" id="ARBA00022797"/>
    </source>
</evidence>
<dbReference type="STRING" id="543379.A0A232FCT7"/>
<dbReference type="OrthoDB" id="7130006at2759"/>
<name>A0A232FCT7_9HYME</name>
<organism evidence="6 7">
    <name type="scientific">Trichomalopsis sarcophagae</name>
    <dbReference type="NCBI Taxonomy" id="543379"/>
    <lineage>
        <taxon>Eukaryota</taxon>
        <taxon>Metazoa</taxon>
        <taxon>Ecdysozoa</taxon>
        <taxon>Arthropoda</taxon>
        <taxon>Hexapoda</taxon>
        <taxon>Insecta</taxon>
        <taxon>Pterygota</taxon>
        <taxon>Neoptera</taxon>
        <taxon>Endopterygota</taxon>
        <taxon>Hymenoptera</taxon>
        <taxon>Apocrita</taxon>
        <taxon>Proctotrupomorpha</taxon>
        <taxon>Chalcidoidea</taxon>
        <taxon>Pteromalidae</taxon>
        <taxon>Pteromalinae</taxon>
        <taxon>Trichomalopsis</taxon>
    </lineage>
</organism>
<dbReference type="AlphaFoldDB" id="A0A232FCT7"/>
<comment type="caution">
    <text evidence="6">The sequence shown here is derived from an EMBL/GenBank/DDBJ whole genome shotgun (WGS) entry which is preliminary data.</text>
</comment>
<dbReference type="GO" id="GO:0097176">
    <property type="term" value="P:epoxide metabolic process"/>
    <property type="evidence" value="ECO:0007669"/>
    <property type="project" value="TreeGrafter"/>
</dbReference>
<evidence type="ECO:0000256" key="3">
    <source>
        <dbReference type="ARBA" id="ARBA00022801"/>
    </source>
</evidence>
<evidence type="ECO:0000313" key="6">
    <source>
        <dbReference type="EMBL" id="OXU28300.1"/>
    </source>
</evidence>
<dbReference type="EMBL" id="NNAY01000450">
    <property type="protein sequence ID" value="OXU28300.1"/>
    <property type="molecule type" value="Genomic_DNA"/>
</dbReference>
<evidence type="ECO:0000256" key="1">
    <source>
        <dbReference type="ARBA" id="ARBA00010088"/>
    </source>
</evidence>
<reference evidence="6 7" key="1">
    <citation type="journal article" date="2017" name="Curr. Biol.">
        <title>The Evolution of Venom by Co-option of Single-Copy Genes.</title>
        <authorList>
            <person name="Martinson E.O."/>
            <person name="Mrinalini"/>
            <person name="Kelkar Y.D."/>
            <person name="Chang C.H."/>
            <person name="Werren J.H."/>
        </authorList>
    </citation>
    <scope>NUCLEOTIDE SEQUENCE [LARGE SCALE GENOMIC DNA]</scope>
    <source>
        <strain evidence="6 7">Alberta</strain>
        <tissue evidence="6">Whole body</tissue>
    </source>
</reference>
<dbReference type="GO" id="GO:0004301">
    <property type="term" value="F:epoxide hydrolase activity"/>
    <property type="evidence" value="ECO:0007669"/>
    <property type="project" value="TreeGrafter"/>
</dbReference>
<accession>A0A232FCT7</accession>
<feature type="chain" id="PRO_5013394001" description="Epoxide hydrolase N-terminal domain-containing protein" evidence="4">
    <location>
        <begin position="17"/>
        <end position="916"/>
    </location>
</feature>
<dbReference type="PANTHER" id="PTHR21661">
    <property type="entry name" value="EPOXIDE HYDROLASE 1-RELATED"/>
    <property type="match status" value="1"/>
</dbReference>
<keyword evidence="4" id="KW-0732">Signal</keyword>
<dbReference type="Gene3D" id="3.40.50.1820">
    <property type="entry name" value="alpha/beta hydrolase"/>
    <property type="match status" value="2"/>
</dbReference>
<protein>
    <recommendedName>
        <fullName evidence="5">Epoxide hydrolase N-terminal domain-containing protein</fullName>
    </recommendedName>
</protein>
<feature type="signal peptide" evidence="4">
    <location>
        <begin position="1"/>
        <end position="16"/>
    </location>
</feature>
<dbReference type="InterPro" id="IPR000639">
    <property type="entry name" value="Epox_hydrolase-like"/>
</dbReference>
<dbReference type="PANTHER" id="PTHR21661:SF35">
    <property type="entry name" value="EPOXIDE HYDROLASE"/>
    <property type="match status" value="1"/>
</dbReference>
<evidence type="ECO:0000313" key="7">
    <source>
        <dbReference type="Proteomes" id="UP000215335"/>
    </source>
</evidence>
<evidence type="ECO:0000259" key="5">
    <source>
        <dbReference type="Pfam" id="PF06441"/>
    </source>
</evidence>
<dbReference type="InterPro" id="IPR029058">
    <property type="entry name" value="AB_hydrolase_fold"/>
</dbReference>
<dbReference type="PRINTS" id="PR00412">
    <property type="entry name" value="EPOXHYDRLASE"/>
</dbReference>
<keyword evidence="3" id="KW-0378">Hydrolase</keyword>
<keyword evidence="2" id="KW-0058">Aromatic hydrocarbons catabolism</keyword>
<evidence type="ECO:0000256" key="4">
    <source>
        <dbReference type="SAM" id="SignalP"/>
    </source>
</evidence>
<proteinExistence type="inferred from homology"/>
<gene>
    <name evidence="6" type="ORF">TSAR_000138</name>
</gene>
<dbReference type="SUPFAM" id="SSF53474">
    <property type="entry name" value="alpha/beta-Hydrolases"/>
    <property type="match status" value="2"/>
</dbReference>
<comment type="similarity">
    <text evidence="1">Belongs to the peptidase S33 family.</text>
</comment>
<feature type="domain" description="Epoxide hydrolase N-terminal" evidence="5">
    <location>
        <begin position="49"/>
        <end position="160"/>
    </location>
</feature>
<sequence length="916" mass="104358">MGVLLWGFLGIVLIGGATIFISPPVQQPPKLTDVYWGPGDEPKKTDTSVRPFKITFEKQMLDDLRNRLKNTRKMQPPLENVGWTYGLSGDFVPVIVDHWLNKYDYKKREAQLNQYPQFITNVQGLDIHFIHVKPQLPKNSKIQVLPLYLQHGWPGSIVEFQKIIPMLTTPRSDRNFVFEVVAPSLPGFGYSQAASKAGLGAVQMAHLMKNLMLRLGFDKFYTQGGDWGAVIGANMASMYPQHVLGMHSNMCLVMRPWTWLKIAAYSLMPSLLPEDERQLMFPLSTKLALGIEETGYLHLQATKPDTIGIGVSDSPAGLAAYILEKMAYCTKPDNKFTDDGNLLEKFTMDELIDNLMMYWAPNKASSSFRIYAESFNKQTLGYKMDNVPVTVPSACAQFPYEIIFQSANFLRDRFVNLLRVTKMPRGGHFAALEEPQLLADDIWASVQAFRDYYAAQEQERLEKQKSYQGPVEVPDLPNQYWGPGKPVPDPKDIKPFKIDVPKEVIDDLNKRLDSTRSFVEPLEGSAWTYGISSTYLKTVLNHWRTKYNWRQRQALLNKYPQFKTKIQGLDIHFYHVKPQIPKDRKVRVLPLLMLHGWPGSIVEFQKIIPMLTKPKPDENFVFELIIPSLPGYGFSQAAARPGLGPAQMAVVFKNLMQRLGFEQFYTQGGDWGSLITANMAVLYPKKVIGTHLNMCFIESHKANFLSLVGAYIPSLVVDSEHYSKMYPLSYHFGRLIEETGYLHIQATKPETVGAALTDSPAGLAAYILEKFSTWTNSDYRFRDDGGLLEKFTMDELLDNLMVYWVTNSITTSQRLYAECFNKANRELGVDKMPIFVPTACANFPHELAYRSETILKERFTNLVQFTHPPRGGHFAAFEEPELLANDVWSFVHKLEQRLSDEKRQKQEAKKEKAKKA</sequence>
<feature type="domain" description="Epoxide hydrolase N-terminal" evidence="5">
    <location>
        <begin position="493"/>
        <end position="604"/>
    </location>
</feature>
<dbReference type="Pfam" id="PF06441">
    <property type="entry name" value="EHN"/>
    <property type="match status" value="2"/>
</dbReference>
<dbReference type="InterPro" id="IPR010497">
    <property type="entry name" value="Epoxide_hydro_N"/>
</dbReference>
<dbReference type="Proteomes" id="UP000215335">
    <property type="component" value="Unassembled WGS sequence"/>
</dbReference>
<keyword evidence="7" id="KW-1185">Reference proteome</keyword>